<dbReference type="SUPFAM" id="SSF51905">
    <property type="entry name" value="FAD/NAD(P)-binding domain"/>
    <property type="match status" value="1"/>
</dbReference>
<evidence type="ECO:0000256" key="1">
    <source>
        <dbReference type="ARBA" id="ARBA00001974"/>
    </source>
</evidence>
<gene>
    <name evidence="6" type="primary">kstD_1</name>
    <name evidence="6" type="ORF">GCM10009668_05710</name>
</gene>
<dbReference type="RefSeq" id="WP_343991155.1">
    <property type="nucleotide sequence ID" value="NZ_BAAALG010000002.1"/>
</dbReference>
<proteinExistence type="predicted"/>
<dbReference type="EMBL" id="BAAALG010000002">
    <property type="protein sequence ID" value="GAA1093263.1"/>
    <property type="molecule type" value="Genomic_DNA"/>
</dbReference>
<keyword evidence="2" id="KW-0285">Flavoprotein</keyword>
<evidence type="ECO:0000256" key="3">
    <source>
        <dbReference type="ARBA" id="ARBA00022827"/>
    </source>
</evidence>
<reference evidence="6 7" key="1">
    <citation type="journal article" date="2019" name="Int. J. Syst. Evol. Microbiol.">
        <title>The Global Catalogue of Microorganisms (GCM) 10K type strain sequencing project: providing services to taxonomists for standard genome sequencing and annotation.</title>
        <authorList>
            <consortium name="The Broad Institute Genomics Platform"/>
            <consortium name="The Broad Institute Genome Sequencing Center for Infectious Disease"/>
            <person name="Wu L."/>
            <person name="Ma J."/>
        </authorList>
    </citation>
    <scope>NUCLEOTIDE SEQUENCE [LARGE SCALE GENOMIC DNA]</scope>
    <source>
        <strain evidence="6 7">JCM 13008</strain>
    </source>
</reference>
<evidence type="ECO:0000256" key="4">
    <source>
        <dbReference type="ARBA" id="ARBA00023002"/>
    </source>
</evidence>
<keyword evidence="4" id="KW-0560">Oxidoreductase</keyword>
<dbReference type="InterPro" id="IPR036188">
    <property type="entry name" value="FAD/NAD-bd_sf"/>
</dbReference>
<name>A0ABN1TLX1_9ACTN</name>
<dbReference type="SUPFAM" id="SSF56425">
    <property type="entry name" value="Succinate dehydrogenase/fumarate reductase flavoprotein, catalytic domain"/>
    <property type="match status" value="1"/>
</dbReference>
<comment type="cofactor">
    <cofactor evidence="1">
        <name>FAD</name>
        <dbReference type="ChEBI" id="CHEBI:57692"/>
    </cofactor>
</comment>
<dbReference type="PANTHER" id="PTHR43400">
    <property type="entry name" value="FUMARATE REDUCTASE"/>
    <property type="match status" value="1"/>
</dbReference>
<accession>A0ABN1TLX1</accession>
<protein>
    <submittedName>
        <fullName evidence="6">3-oxosteroid 1-dehydrogenase</fullName>
    </submittedName>
</protein>
<dbReference type="InterPro" id="IPR027477">
    <property type="entry name" value="Succ_DH/fumarate_Rdtase_cat_sf"/>
</dbReference>
<dbReference type="NCBIfam" id="NF005882">
    <property type="entry name" value="PRK07843.1"/>
    <property type="match status" value="1"/>
</dbReference>
<feature type="domain" description="FAD-dependent oxidoreductase 2 FAD-binding" evidence="5">
    <location>
        <begin position="12"/>
        <end position="537"/>
    </location>
</feature>
<evidence type="ECO:0000313" key="7">
    <source>
        <dbReference type="Proteomes" id="UP001501581"/>
    </source>
</evidence>
<evidence type="ECO:0000313" key="6">
    <source>
        <dbReference type="EMBL" id="GAA1093263.1"/>
    </source>
</evidence>
<dbReference type="Gene3D" id="3.90.700.10">
    <property type="entry name" value="Succinate dehydrogenase/fumarate reductase flavoprotein, catalytic domain"/>
    <property type="match status" value="1"/>
</dbReference>
<evidence type="ECO:0000259" key="5">
    <source>
        <dbReference type="Pfam" id="PF00890"/>
    </source>
</evidence>
<keyword evidence="3" id="KW-0274">FAD</keyword>
<dbReference type="Proteomes" id="UP001501581">
    <property type="component" value="Unassembled WGS sequence"/>
</dbReference>
<organism evidence="6 7">
    <name type="scientific">Nocardioides dubius</name>
    <dbReference type="NCBI Taxonomy" id="317019"/>
    <lineage>
        <taxon>Bacteria</taxon>
        <taxon>Bacillati</taxon>
        <taxon>Actinomycetota</taxon>
        <taxon>Actinomycetes</taxon>
        <taxon>Propionibacteriales</taxon>
        <taxon>Nocardioidaceae</taxon>
        <taxon>Nocardioides</taxon>
    </lineage>
</organism>
<dbReference type="PANTHER" id="PTHR43400:SF10">
    <property type="entry name" value="3-OXOSTEROID 1-DEHYDROGENASE"/>
    <property type="match status" value="1"/>
</dbReference>
<comment type="caution">
    <text evidence="6">The sequence shown here is derived from an EMBL/GenBank/DDBJ whole genome shotgun (WGS) entry which is preliminary data.</text>
</comment>
<dbReference type="Gene3D" id="3.50.50.60">
    <property type="entry name" value="FAD/NAD(P)-binding domain"/>
    <property type="match status" value="2"/>
</dbReference>
<dbReference type="InterPro" id="IPR050315">
    <property type="entry name" value="FAD-oxidoreductase_2"/>
</dbReference>
<evidence type="ECO:0000256" key="2">
    <source>
        <dbReference type="ARBA" id="ARBA00022630"/>
    </source>
</evidence>
<dbReference type="InterPro" id="IPR003953">
    <property type="entry name" value="FAD-dep_OxRdtase_2_FAD-bd"/>
</dbReference>
<sequence>MATAQNAQDTYDVIVVGSGGGGMTAALAAHERGLSVLLLESTEGFGGSTARSGGGIWIPNNYALKKAGQGNSDAETRAYLLEIIGDKVDPARIDAFIAEGPAALQFIKDHSAADFKWVPGYSDYYPEATGGKASGRSVEPKAINGNIIGSELKRLTPAYTKAPAGMVVGQADYRKLNLMGHSIWGWFTGAKIALKRTISLLLKKRMYGMGMAMMIGMRKGMLDRNIPLWYETPLTDLILENGKVVGVKVTRDGEERELRARAGVVLACGGFEHNEEMRKKWQAEPIGTEWTTGAAGNTGAGIEAGARAGAALDLMDDAWWGPAIPLPNGPWFCLAERNLPGSMIVNQAGERYFNEASPYVDAVHAMYESAAKTGVDHFPSWMIFDQTYRNRYTFAGLPPRQPIPGRWYKSGAIVKADTLQELAEKIGVPADKLATTVERFNGFAETGKDLDFKRGDSAYDRYYGDPKIKNPSVGTIGNGPFYGAKMVPGDLGTKGGIVTDPQARALREDGSVIEGLYATGNVSSAVMGNTYAGAGATIGPAVTFGYIAANHIADNFKKA</sequence>
<keyword evidence="7" id="KW-1185">Reference proteome</keyword>
<dbReference type="Pfam" id="PF00890">
    <property type="entry name" value="FAD_binding_2"/>
    <property type="match status" value="1"/>
</dbReference>